<accession>A0A2B7YB74</accession>
<evidence type="ECO:0000256" key="5">
    <source>
        <dbReference type="ARBA" id="ARBA00038359"/>
    </source>
</evidence>
<dbReference type="EMBL" id="PDNB01000006">
    <property type="protein sequence ID" value="PGH18122.1"/>
    <property type="molecule type" value="Genomic_DNA"/>
</dbReference>
<dbReference type="InterPro" id="IPR049326">
    <property type="entry name" value="Rhodopsin_dom_fungi"/>
</dbReference>
<sequence>MPILFFYRRVFPHPRRSLTWAIYFAIFVTISRPFKAAKGQFIDLTRFYVALAMVNMLNDVFVLLIPFPRIVQLQMKELQKLAICGAMALESFQRRTYQLHSTIELAIGIVCACLPHLAPLAQKASARTSPSIRNKESSAGYGWRSIGNTGPERQPEFDFGANRLHGQKADDQIGLTNYVAAGGGARKPHSLESTPEDDSIVVQSSFTHTGYAELNSLVRRQCFCLLDLIKQNLTGARTLYNGGLGAEEKVN</sequence>
<organism evidence="8 9">
    <name type="scientific">Helicocarpus griseus UAMH5409</name>
    <dbReference type="NCBI Taxonomy" id="1447875"/>
    <lineage>
        <taxon>Eukaryota</taxon>
        <taxon>Fungi</taxon>
        <taxon>Dikarya</taxon>
        <taxon>Ascomycota</taxon>
        <taxon>Pezizomycotina</taxon>
        <taxon>Eurotiomycetes</taxon>
        <taxon>Eurotiomycetidae</taxon>
        <taxon>Onygenales</taxon>
        <taxon>Ajellomycetaceae</taxon>
        <taxon>Helicocarpus</taxon>
    </lineage>
</organism>
<dbReference type="Pfam" id="PF20684">
    <property type="entry name" value="Fung_rhodopsin"/>
    <property type="match status" value="1"/>
</dbReference>
<evidence type="ECO:0000256" key="1">
    <source>
        <dbReference type="ARBA" id="ARBA00004141"/>
    </source>
</evidence>
<keyword evidence="3 6" id="KW-1133">Transmembrane helix</keyword>
<gene>
    <name evidence="8" type="ORF">AJ79_00750</name>
</gene>
<keyword evidence="9" id="KW-1185">Reference proteome</keyword>
<dbReference type="OrthoDB" id="5329176at2759"/>
<dbReference type="InterPro" id="IPR052337">
    <property type="entry name" value="SAT4-like"/>
</dbReference>
<evidence type="ECO:0000256" key="6">
    <source>
        <dbReference type="SAM" id="Phobius"/>
    </source>
</evidence>
<evidence type="ECO:0000256" key="3">
    <source>
        <dbReference type="ARBA" id="ARBA00022989"/>
    </source>
</evidence>
<comment type="similarity">
    <text evidence="5">Belongs to the SAT4 family.</text>
</comment>
<evidence type="ECO:0000313" key="8">
    <source>
        <dbReference type="EMBL" id="PGH18122.1"/>
    </source>
</evidence>
<dbReference type="STRING" id="1447875.A0A2B7YB74"/>
<reference evidence="8 9" key="1">
    <citation type="submission" date="2017-10" db="EMBL/GenBank/DDBJ databases">
        <title>Comparative genomics in systemic dimorphic fungi from Ajellomycetaceae.</title>
        <authorList>
            <person name="Munoz J.F."/>
            <person name="Mcewen J.G."/>
            <person name="Clay O.K."/>
            <person name="Cuomo C.A."/>
        </authorList>
    </citation>
    <scope>NUCLEOTIDE SEQUENCE [LARGE SCALE GENOMIC DNA]</scope>
    <source>
        <strain evidence="8 9">UAMH5409</strain>
    </source>
</reference>
<name>A0A2B7YB74_9EURO</name>
<protein>
    <recommendedName>
        <fullName evidence="7">Rhodopsin domain-containing protein</fullName>
    </recommendedName>
</protein>
<evidence type="ECO:0000256" key="4">
    <source>
        <dbReference type="ARBA" id="ARBA00023136"/>
    </source>
</evidence>
<dbReference type="PANTHER" id="PTHR33048:SF47">
    <property type="entry name" value="INTEGRAL MEMBRANE PROTEIN-RELATED"/>
    <property type="match status" value="1"/>
</dbReference>
<feature type="transmembrane region" description="Helical" evidence="6">
    <location>
        <begin position="46"/>
        <end position="67"/>
    </location>
</feature>
<feature type="domain" description="Rhodopsin" evidence="7">
    <location>
        <begin position="37"/>
        <end position="92"/>
    </location>
</feature>
<evidence type="ECO:0000259" key="7">
    <source>
        <dbReference type="Pfam" id="PF20684"/>
    </source>
</evidence>
<keyword evidence="4 6" id="KW-0472">Membrane</keyword>
<dbReference type="AlphaFoldDB" id="A0A2B7YB74"/>
<comment type="caution">
    <text evidence="8">The sequence shown here is derived from an EMBL/GenBank/DDBJ whole genome shotgun (WGS) entry which is preliminary data.</text>
</comment>
<comment type="subcellular location">
    <subcellularLocation>
        <location evidence="1">Membrane</location>
        <topology evidence="1">Multi-pass membrane protein</topology>
    </subcellularLocation>
</comment>
<evidence type="ECO:0000256" key="2">
    <source>
        <dbReference type="ARBA" id="ARBA00022692"/>
    </source>
</evidence>
<keyword evidence="2 6" id="KW-0812">Transmembrane</keyword>
<evidence type="ECO:0000313" key="9">
    <source>
        <dbReference type="Proteomes" id="UP000223968"/>
    </source>
</evidence>
<dbReference type="PANTHER" id="PTHR33048">
    <property type="entry name" value="PTH11-LIKE INTEGRAL MEMBRANE PROTEIN (AFU_ORTHOLOGUE AFUA_5G11245)"/>
    <property type="match status" value="1"/>
</dbReference>
<dbReference type="Proteomes" id="UP000223968">
    <property type="component" value="Unassembled WGS sequence"/>
</dbReference>
<proteinExistence type="inferred from homology"/>
<dbReference type="GO" id="GO:0016020">
    <property type="term" value="C:membrane"/>
    <property type="evidence" value="ECO:0007669"/>
    <property type="project" value="UniProtKB-SubCell"/>
</dbReference>